<dbReference type="RefSeq" id="WP_154533519.1">
    <property type="nucleotide sequence ID" value="NZ_VUNG01000006.1"/>
</dbReference>
<reference evidence="2 3" key="1">
    <citation type="submission" date="2019-08" db="EMBL/GenBank/DDBJ databases">
        <title>In-depth cultivation of the pig gut microbiome towards novel bacterial diversity and tailored functional studies.</title>
        <authorList>
            <person name="Wylensek D."/>
            <person name="Hitch T.C.A."/>
            <person name="Clavel T."/>
        </authorList>
    </citation>
    <scope>NUCLEOTIDE SEQUENCE [LARGE SCALE GENOMIC DNA]</scope>
    <source>
        <strain evidence="2 3">LKV-178-WT-2A</strain>
    </source>
</reference>
<dbReference type="GO" id="GO:0005829">
    <property type="term" value="C:cytosol"/>
    <property type="evidence" value="ECO:0007669"/>
    <property type="project" value="TreeGrafter"/>
</dbReference>
<dbReference type="AlphaFoldDB" id="A0A7K0KDD9"/>
<dbReference type="PANTHER" id="PTHR30283:SF4">
    <property type="entry name" value="PEROXIDE STRESS RESISTANCE PROTEIN YAAA"/>
    <property type="match status" value="1"/>
</dbReference>
<dbReference type="InterPro" id="IPR005583">
    <property type="entry name" value="YaaA"/>
</dbReference>
<keyword evidence="3" id="KW-1185">Reference proteome</keyword>
<evidence type="ECO:0000313" key="2">
    <source>
        <dbReference type="EMBL" id="MST83943.1"/>
    </source>
</evidence>
<comment type="caution">
    <text evidence="2">The sequence shown here is derived from an EMBL/GenBank/DDBJ whole genome shotgun (WGS) entry which is preliminary data.</text>
</comment>
<organism evidence="2 3">
    <name type="scientific">Hallella mizrahii</name>
    <dbReference type="NCBI Taxonomy" id="2606637"/>
    <lineage>
        <taxon>Bacteria</taxon>
        <taxon>Pseudomonadati</taxon>
        <taxon>Bacteroidota</taxon>
        <taxon>Bacteroidia</taxon>
        <taxon>Bacteroidales</taxon>
        <taxon>Prevotellaceae</taxon>
        <taxon>Hallella</taxon>
    </lineage>
</organism>
<accession>A0A7K0KDD9</accession>
<proteinExistence type="inferred from homology"/>
<gene>
    <name evidence="2" type="ORF">FYJ73_04540</name>
</gene>
<dbReference type="HAMAP" id="MF_00652">
    <property type="entry name" value="UPF0246"/>
    <property type="match status" value="1"/>
</dbReference>
<evidence type="ECO:0000256" key="1">
    <source>
        <dbReference type="HAMAP-Rule" id="MF_00652"/>
    </source>
</evidence>
<dbReference type="PANTHER" id="PTHR30283">
    <property type="entry name" value="PEROXIDE STRESS RESPONSE PROTEIN YAAA"/>
    <property type="match status" value="1"/>
</dbReference>
<dbReference type="GO" id="GO:0033194">
    <property type="term" value="P:response to hydroperoxide"/>
    <property type="evidence" value="ECO:0007669"/>
    <property type="project" value="TreeGrafter"/>
</dbReference>
<name>A0A7K0KDD9_9BACT</name>
<dbReference type="EMBL" id="VUNG01000006">
    <property type="protein sequence ID" value="MST83943.1"/>
    <property type="molecule type" value="Genomic_DNA"/>
</dbReference>
<evidence type="ECO:0000313" key="3">
    <source>
        <dbReference type="Proteomes" id="UP000438914"/>
    </source>
</evidence>
<comment type="similarity">
    <text evidence="1">Belongs to the UPF0246 family.</text>
</comment>
<dbReference type="Pfam" id="PF03883">
    <property type="entry name" value="H2O2_YaaD"/>
    <property type="match status" value="1"/>
</dbReference>
<sequence length="253" mass="29201">MQLILASAKIMRSADRGRVPTMTTPIFDDAARRLALELFQWSVTDLAKALHCSAAIALENHQRFQQFMVDESSIPAILAYYGQAYKHLCADEFSADDFRFAQNHLLILSFLYGILRPLDGIHLYRLEGKVKLQTTDGNTLFAWWKNRLTDRLIERVKADDGVLLHLATEEFEHLFDWKRVEKEVRVVKPYFYVDQGAQFKIVSMYAKGCRGGMARFVIRNQINNLQALKAFNEDGFVYNPRLGDENHPHFIKA</sequence>
<protein>
    <recommendedName>
        <fullName evidence="1">UPF0246 protein FYJ73_04540</fullName>
    </recommendedName>
</protein>
<dbReference type="Proteomes" id="UP000438914">
    <property type="component" value="Unassembled WGS sequence"/>
</dbReference>